<dbReference type="EMBL" id="CP139960">
    <property type="protein sequence ID" value="WQD38273.1"/>
    <property type="molecule type" value="Genomic_DNA"/>
</dbReference>
<keyword evidence="2" id="KW-0326">Glycosidase</keyword>
<dbReference type="InterPro" id="IPR019492">
    <property type="entry name" value="Cyclo-malto-dextrinase_C"/>
</dbReference>
<evidence type="ECO:0000313" key="6">
    <source>
        <dbReference type="Proteomes" id="UP001325680"/>
    </source>
</evidence>
<dbReference type="InterPro" id="IPR013783">
    <property type="entry name" value="Ig-like_fold"/>
</dbReference>
<accession>A0ABZ0W4T5</accession>
<dbReference type="InterPro" id="IPR013780">
    <property type="entry name" value="Glyco_hydro_b"/>
</dbReference>
<evidence type="ECO:0000313" key="5">
    <source>
        <dbReference type="EMBL" id="WQD38273.1"/>
    </source>
</evidence>
<evidence type="ECO:0000256" key="2">
    <source>
        <dbReference type="ARBA" id="ARBA00023295"/>
    </source>
</evidence>
<dbReference type="GO" id="GO:0016787">
    <property type="term" value="F:hydrolase activity"/>
    <property type="evidence" value="ECO:0007669"/>
    <property type="project" value="UniProtKB-KW"/>
</dbReference>
<name>A0ABZ0W4T5_9BACT</name>
<sequence length="621" mass="71194">MMNRLVLILVLLGATIAAQAQQVAVYPTHWWTGMKWDKLQVMVRGEKIAATIPMVKMKPEGMELAPGVHLKQIRRVANSNYIFFDLEIAANAQPGWITLPFVGKKGIKYELKPRRMGNGTAYAKGVTSEDLMYLIMPDRFSNGDESNDRVKGMRDQSLRRDTVFNRHGGDLKGVQNHLDYLQDLGVTAIWLNPVIENDMPGRTEHGYAFTDHYKIERRIGGEQAYHALVDAAHAKGMKIIQDAVYNHIGTEHFLFKDQPDSSWFHRWPKFTQTSYKDQVVFDPYASAADKKLMSDGWFVPSMPDWDQSNEMVQRFLIQHAIWTVEEFGIDGWRVDTYAYNDLPFMNRCNQALYDDFPKLTIFGETWVHGVPNQSYFCENNFEVPFKSNLQATTDFQTLFYGIQPALTQPFGWTEGVNKLYTTLAQDFLYKDPMRQVIFLDNHDIARFYSVVNEDTAKYKAAFAWLLTSRGIPQMYYGNEILMAGTTSPNDGYVRLDFPGGWKGDKANKFTAAGRTAKENQVFDYIRKLANFRKNSSAIKTGKLMQFVPYDGVYVYFRYDAQQSVMCIMNTNDKAFTLGLNRFAERVDGFTTGRDVVMDVKIPLKDSITLQPMTNLVLELKP</sequence>
<dbReference type="InterPro" id="IPR014756">
    <property type="entry name" value="Ig_E-set"/>
</dbReference>
<dbReference type="Pfam" id="PF00128">
    <property type="entry name" value="Alpha-amylase"/>
    <property type="match status" value="1"/>
</dbReference>
<dbReference type="Gene3D" id="3.20.20.80">
    <property type="entry name" value="Glycosidases"/>
    <property type="match status" value="1"/>
</dbReference>
<gene>
    <name evidence="5" type="ORF">U0035_21615</name>
</gene>
<dbReference type="RefSeq" id="WP_170138306.1">
    <property type="nucleotide sequence ID" value="NZ_CP139960.1"/>
</dbReference>
<dbReference type="InterPro" id="IPR015171">
    <property type="entry name" value="Cyc-maltodext_N"/>
</dbReference>
<protein>
    <submittedName>
        <fullName evidence="5">Glycoside hydrolase family 13 protein</fullName>
    </submittedName>
</protein>
<dbReference type="PANTHER" id="PTHR10357:SF210">
    <property type="entry name" value="MALTODEXTRIN GLUCOSIDASE"/>
    <property type="match status" value="1"/>
</dbReference>
<dbReference type="SUPFAM" id="SSF81296">
    <property type="entry name" value="E set domains"/>
    <property type="match status" value="1"/>
</dbReference>
<dbReference type="SUPFAM" id="SSF51011">
    <property type="entry name" value="Glycosyl hydrolase domain"/>
    <property type="match status" value="1"/>
</dbReference>
<feature type="domain" description="Glycosyl hydrolase family 13 catalytic" evidence="4">
    <location>
        <begin position="134"/>
        <end position="532"/>
    </location>
</feature>
<evidence type="ECO:0000256" key="3">
    <source>
        <dbReference type="SAM" id="SignalP"/>
    </source>
</evidence>
<keyword evidence="6" id="KW-1185">Reference proteome</keyword>
<dbReference type="Pfam" id="PF10438">
    <property type="entry name" value="Cyc-maltodext_C"/>
    <property type="match status" value="1"/>
</dbReference>
<organism evidence="5 6">
    <name type="scientific">Niabella yanshanensis</name>
    <dbReference type="NCBI Taxonomy" id="577386"/>
    <lineage>
        <taxon>Bacteria</taxon>
        <taxon>Pseudomonadati</taxon>
        <taxon>Bacteroidota</taxon>
        <taxon>Chitinophagia</taxon>
        <taxon>Chitinophagales</taxon>
        <taxon>Chitinophagaceae</taxon>
        <taxon>Niabella</taxon>
    </lineage>
</organism>
<evidence type="ECO:0000259" key="4">
    <source>
        <dbReference type="SMART" id="SM00642"/>
    </source>
</evidence>
<reference evidence="5 6" key="1">
    <citation type="submission" date="2023-12" db="EMBL/GenBank/DDBJ databases">
        <title>Genome sequencing and assembly of bacterial species from a model synthetic community.</title>
        <authorList>
            <person name="Hogle S.L."/>
        </authorList>
    </citation>
    <scope>NUCLEOTIDE SEQUENCE [LARGE SCALE GENOMIC DNA]</scope>
    <source>
        <strain evidence="5 6">HAMBI_3031</strain>
    </source>
</reference>
<dbReference type="CDD" id="cd11340">
    <property type="entry name" value="AmyAc_bac_CMD_like_3"/>
    <property type="match status" value="1"/>
</dbReference>
<dbReference type="PANTHER" id="PTHR10357">
    <property type="entry name" value="ALPHA-AMYLASE FAMILY MEMBER"/>
    <property type="match status" value="1"/>
</dbReference>
<dbReference type="Gene3D" id="2.60.40.1180">
    <property type="entry name" value="Golgi alpha-mannosidase II"/>
    <property type="match status" value="1"/>
</dbReference>
<feature type="signal peptide" evidence="3">
    <location>
        <begin position="1"/>
        <end position="20"/>
    </location>
</feature>
<keyword evidence="3" id="KW-0732">Signal</keyword>
<dbReference type="Pfam" id="PF09087">
    <property type="entry name" value="Cyc-maltodext_N"/>
    <property type="match status" value="1"/>
</dbReference>
<dbReference type="Gene3D" id="2.60.40.10">
    <property type="entry name" value="Immunoglobulins"/>
    <property type="match status" value="1"/>
</dbReference>
<dbReference type="Proteomes" id="UP001325680">
    <property type="component" value="Chromosome"/>
</dbReference>
<proteinExistence type="predicted"/>
<dbReference type="SMART" id="SM00642">
    <property type="entry name" value="Aamy"/>
    <property type="match status" value="1"/>
</dbReference>
<feature type="chain" id="PRO_5045269788" evidence="3">
    <location>
        <begin position="21"/>
        <end position="621"/>
    </location>
</feature>
<evidence type="ECO:0000256" key="1">
    <source>
        <dbReference type="ARBA" id="ARBA00022801"/>
    </source>
</evidence>
<dbReference type="SUPFAM" id="SSF51445">
    <property type="entry name" value="(Trans)glycosidases"/>
    <property type="match status" value="1"/>
</dbReference>
<dbReference type="InterPro" id="IPR006047">
    <property type="entry name" value="GH13_cat_dom"/>
</dbReference>
<keyword evidence="1 5" id="KW-0378">Hydrolase</keyword>
<dbReference type="InterPro" id="IPR017853">
    <property type="entry name" value="GH"/>
</dbReference>